<dbReference type="Pfam" id="PF20260">
    <property type="entry name" value="PUA_4"/>
    <property type="match status" value="1"/>
</dbReference>
<comment type="catalytic activity">
    <reaction evidence="11 12">
        <text>uridine(1498) in 16S rRNA + S-adenosyl-L-methionine = N(3)-methyluridine(1498) in 16S rRNA + S-adenosyl-L-homocysteine + H(+)</text>
        <dbReference type="Rhea" id="RHEA:42920"/>
        <dbReference type="Rhea" id="RHEA-COMP:10283"/>
        <dbReference type="Rhea" id="RHEA-COMP:10284"/>
        <dbReference type="ChEBI" id="CHEBI:15378"/>
        <dbReference type="ChEBI" id="CHEBI:57856"/>
        <dbReference type="ChEBI" id="CHEBI:59789"/>
        <dbReference type="ChEBI" id="CHEBI:65315"/>
        <dbReference type="ChEBI" id="CHEBI:74502"/>
        <dbReference type="EC" id="2.1.1.193"/>
    </reaction>
</comment>
<keyword evidence="5 12" id="KW-0963">Cytoplasm</keyword>
<evidence type="ECO:0000256" key="7">
    <source>
        <dbReference type="ARBA" id="ARBA00022603"/>
    </source>
</evidence>
<evidence type="ECO:0000256" key="4">
    <source>
        <dbReference type="ARBA" id="ARBA00013673"/>
    </source>
</evidence>
<dbReference type="InterPro" id="IPR046887">
    <property type="entry name" value="RsmE_PUA-like"/>
</dbReference>
<dbReference type="SUPFAM" id="SSF88697">
    <property type="entry name" value="PUA domain-like"/>
    <property type="match status" value="1"/>
</dbReference>
<proteinExistence type="inferred from homology"/>
<evidence type="ECO:0000256" key="1">
    <source>
        <dbReference type="ARBA" id="ARBA00004496"/>
    </source>
</evidence>
<dbReference type="PIRSF" id="PIRSF015601">
    <property type="entry name" value="MTase_slr0722"/>
    <property type="match status" value="1"/>
</dbReference>
<evidence type="ECO:0000256" key="2">
    <source>
        <dbReference type="ARBA" id="ARBA00005528"/>
    </source>
</evidence>
<dbReference type="SUPFAM" id="SSF75217">
    <property type="entry name" value="alpha/beta knot"/>
    <property type="match status" value="1"/>
</dbReference>
<evidence type="ECO:0000256" key="9">
    <source>
        <dbReference type="ARBA" id="ARBA00022691"/>
    </source>
</evidence>
<keyword evidence="9 12" id="KW-0949">S-adenosyl-L-methionine</keyword>
<dbReference type="InterPro" id="IPR029028">
    <property type="entry name" value="Alpha/beta_knot_MTases"/>
</dbReference>
<dbReference type="RefSeq" id="WP_344808598.1">
    <property type="nucleotide sequence ID" value="NZ_BAABBO010000018.1"/>
</dbReference>
<dbReference type="EC" id="2.1.1.193" evidence="3 12"/>
<dbReference type="EMBL" id="BAABBO010000018">
    <property type="protein sequence ID" value="GAA3974035.1"/>
    <property type="molecule type" value="Genomic_DNA"/>
</dbReference>
<evidence type="ECO:0000313" key="16">
    <source>
        <dbReference type="Proteomes" id="UP001501337"/>
    </source>
</evidence>
<sequence>MRTSRIYIDPAEHGGLAATMAQPDRQLQLSGQSAHYLATVLRLREGDGIVLFDGLGSEFEAIIGTGSKRSLSVQLQNELPGLPPSPCRVTLVQGVSKGDRMDFAVQKATELGVHRIVPLLTSRCDVKLDDERKAKRLRHWQQIAISAAEQCGRSDVPAILPFVQLHPWLEEGHQGYILHPADVAASSLDPAAFGLVNPCLLVGPEGGFSDDEVNDALRAGYHAWVLGPRVLRTETAPLAALTVLQWQSGDLRGSSNA</sequence>
<dbReference type="InterPro" id="IPR029026">
    <property type="entry name" value="tRNA_m1G_MTases_N"/>
</dbReference>
<comment type="similarity">
    <text evidence="2 12">Belongs to the RNA methyltransferase RsmE family.</text>
</comment>
<dbReference type="InterPro" id="IPR046886">
    <property type="entry name" value="RsmE_MTase_dom"/>
</dbReference>
<comment type="function">
    <text evidence="10 12">Specifically methylates the N3 position of the uracil ring of uridine 1498 (m3U1498) in 16S rRNA. Acts on the fully assembled 30S ribosomal subunit.</text>
</comment>
<evidence type="ECO:0000313" key="15">
    <source>
        <dbReference type="EMBL" id="GAA3974035.1"/>
    </source>
</evidence>
<dbReference type="Proteomes" id="UP001501337">
    <property type="component" value="Unassembled WGS sequence"/>
</dbReference>
<dbReference type="PANTHER" id="PTHR30027:SF3">
    <property type="entry name" value="16S RRNA (URACIL(1498)-N(3))-METHYLTRANSFERASE"/>
    <property type="match status" value="1"/>
</dbReference>
<keyword evidence="16" id="KW-1185">Reference proteome</keyword>
<dbReference type="InterPro" id="IPR015947">
    <property type="entry name" value="PUA-like_sf"/>
</dbReference>
<accession>A0ABP7Q0B9</accession>
<feature type="domain" description="Ribosomal RNA small subunit methyltransferase E methyltransferase" evidence="13">
    <location>
        <begin position="84"/>
        <end position="245"/>
    </location>
</feature>
<dbReference type="Gene3D" id="3.40.1280.10">
    <property type="match status" value="1"/>
</dbReference>
<evidence type="ECO:0000259" key="13">
    <source>
        <dbReference type="Pfam" id="PF04452"/>
    </source>
</evidence>
<comment type="subcellular location">
    <subcellularLocation>
        <location evidence="1 12">Cytoplasm</location>
    </subcellularLocation>
</comment>
<keyword evidence="7 12" id="KW-0489">Methyltransferase</keyword>
<keyword evidence="6 12" id="KW-0698">rRNA processing</keyword>
<evidence type="ECO:0000256" key="8">
    <source>
        <dbReference type="ARBA" id="ARBA00022679"/>
    </source>
</evidence>
<feature type="domain" description="Ribosomal RNA small subunit methyltransferase E PUA-like" evidence="14">
    <location>
        <begin position="29"/>
        <end position="75"/>
    </location>
</feature>
<dbReference type="InterPro" id="IPR006700">
    <property type="entry name" value="RsmE"/>
</dbReference>
<evidence type="ECO:0000256" key="10">
    <source>
        <dbReference type="ARBA" id="ARBA00025699"/>
    </source>
</evidence>
<evidence type="ECO:0000256" key="5">
    <source>
        <dbReference type="ARBA" id="ARBA00022490"/>
    </source>
</evidence>
<evidence type="ECO:0000259" key="14">
    <source>
        <dbReference type="Pfam" id="PF20260"/>
    </source>
</evidence>
<gene>
    <name evidence="15" type="ORF">GCM10022278_33890</name>
</gene>
<comment type="caution">
    <text evidence="15">The sequence shown here is derived from an EMBL/GenBank/DDBJ whole genome shotgun (WGS) entry which is preliminary data.</text>
</comment>
<protein>
    <recommendedName>
        <fullName evidence="4 12">Ribosomal RNA small subunit methyltransferase E</fullName>
        <ecNumber evidence="3 12">2.1.1.193</ecNumber>
    </recommendedName>
</protein>
<organism evidence="15 16">
    <name type="scientific">Allohahella marinimesophila</name>
    <dbReference type="NCBI Taxonomy" id="1054972"/>
    <lineage>
        <taxon>Bacteria</taxon>
        <taxon>Pseudomonadati</taxon>
        <taxon>Pseudomonadota</taxon>
        <taxon>Gammaproteobacteria</taxon>
        <taxon>Oceanospirillales</taxon>
        <taxon>Hahellaceae</taxon>
        <taxon>Allohahella</taxon>
    </lineage>
</organism>
<dbReference type="Pfam" id="PF04452">
    <property type="entry name" value="Methyltrans_RNA"/>
    <property type="match status" value="1"/>
</dbReference>
<evidence type="ECO:0000256" key="3">
    <source>
        <dbReference type="ARBA" id="ARBA00012328"/>
    </source>
</evidence>
<keyword evidence="8 12" id="KW-0808">Transferase</keyword>
<name>A0ABP7Q0B9_9GAMM</name>
<evidence type="ECO:0000256" key="11">
    <source>
        <dbReference type="ARBA" id="ARBA00047944"/>
    </source>
</evidence>
<evidence type="ECO:0000256" key="6">
    <source>
        <dbReference type="ARBA" id="ARBA00022552"/>
    </source>
</evidence>
<dbReference type="NCBIfam" id="NF008692">
    <property type="entry name" value="PRK11713.1-5"/>
    <property type="match status" value="1"/>
</dbReference>
<dbReference type="Gene3D" id="2.40.240.20">
    <property type="entry name" value="Hypothetical PUA domain-like, domain 1"/>
    <property type="match status" value="1"/>
</dbReference>
<evidence type="ECO:0000256" key="12">
    <source>
        <dbReference type="PIRNR" id="PIRNR015601"/>
    </source>
</evidence>
<reference evidence="16" key="1">
    <citation type="journal article" date="2019" name="Int. J. Syst. Evol. Microbiol.">
        <title>The Global Catalogue of Microorganisms (GCM) 10K type strain sequencing project: providing services to taxonomists for standard genome sequencing and annotation.</title>
        <authorList>
            <consortium name="The Broad Institute Genomics Platform"/>
            <consortium name="The Broad Institute Genome Sequencing Center for Infectious Disease"/>
            <person name="Wu L."/>
            <person name="Ma J."/>
        </authorList>
    </citation>
    <scope>NUCLEOTIDE SEQUENCE [LARGE SCALE GENOMIC DNA]</scope>
    <source>
        <strain evidence="16">JCM 17555</strain>
    </source>
</reference>
<dbReference type="PANTHER" id="PTHR30027">
    <property type="entry name" value="RIBOSOMAL RNA SMALL SUBUNIT METHYLTRANSFERASE E"/>
    <property type="match status" value="1"/>
</dbReference>
<dbReference type="CDD" id="cd18084">
    <property type="entry name" value="RsmE-like"/>
    <property type="match status" value="1"/>
</dbReference>
<dbReference type="NCBIfam" id="TIGR00046">
    <property type="entry name" value="RsmE family RNA methyltransferase"/>
    <property type="match status" value="1"/>
</dbReference>